<dbReference type="InterPro" id="IPR010359">
    <property type="entry name" value="IrrE_HExxH"/>
</dbReference>
<protein>
    <submittedName>
        <fullName evidence="2">Putative toxin-antitoxin system, toxin component</fullName>
    </submittedName>
</protein>
<dbReference type="Pfam" id="PF06114">
    <property type="entry name" value="Peptidase_M78"/>
    <property type="match status" value="1"/>
</dbReference>
<comment type="caution">
    <text evidence="2">The sequence shown here is derived from an EMBL/GenBank/DDBJ whole genome shotgun (WGS) entry which is preliminary data.</text>
</comment>
<evidence type="ECO:0000313" key="2">
    <source>
        <dbReference type="EMBL" id="EGC70497.1"/>
    </source>
</evidence>
<dbReference type="HOGENOM" id="CLU_137904_0_1_9"/>
<feature type="domain" description="IrrE N-terminal-like" evidence="1">
    <location>
        <begin position="36"/>
        <end position="121"/>
    </location>
</feature>
<organism evidence="2 3">
    <name type="scientific">Enterococcus casseliflavus ATCC 12755</name>
    <dbReference type="NCBI Taxonomy" id="888066"/>
    <lineage>
        <taxon>Bacteria</taxon>
        <taxon>Bacillati</taxon>
        <taxon>Bacillota</taxon>
        <taxon>Bacilli</taxon>
        <taxon>Lactobacillales</taxon>
        <taxon>Enterococcaceae</taxon>
        <taxon>Enterococcus</taxon>
    </lineage>
</organism>
<sequence>MMEMDKVEELMAAYPDLHFIFDKNMPDGQQGLYIDHHIYLNPDQSQEDLLSTIGEEIGHYLTSAGDITAQDTNEKRKQERKARDIGSAIVVTPYDIIACFEEGCKTLAACADFLGVPPQTFKDAVTYYARRFDGIKTEENYTLFFHIDGTIEVVKTFGNQG</sequence>
<proteinExistence type="predicted"/>
<name>F0EHI3_ENTCA</name>
<gene>
    <name evidence="2" type="ORF">HMPREF9087_0875</name>
</gene>
<dbReference type="AlphaFoldDB" id="F0EHI3"/>
<reference evidence="2 3" key="1">
    <citation type="submission" date="2011-01" db="EMBL/GenBank/DDBJ databases">
        <authorList>
            <person name="Muzny D."/>
            <person name="Qin X."/>
            <person name="Deng J."/>
            <person name="Jiang H."/>
            <person name="Liu Y."/>
            <person name="Qu J."/>
            <person name="Song X.-Z."/>
            <person name="Zhang L."/>
            <person name="Thornton R."/>
            <person name="Coyle M."/>
            <person name="Francisco L."/>
            <person name="Jackson L."/>
            <person name="Javaid M."/>
            <person name="Korchina V."/>
            <person name="Kovar C."/>
            <person name="Mata R."/>
            <person name="Mathew T."/>
            <person name="Ngo R."/>
            <person name="Nguyen L."/>
            <person name="Nguyen N."/>
            <person name="Okwuonu G."/>
            <person name="Ongeri F."/>
            <person name="Pham C."/>
            <person name="Simmons D."/>
            <person name="Wilczek-Boney K."/>
            <person name="Hale W."/>
            <person name="Jakkamsetti A."/>
            <person name="Pham P."/>
            <person name="Ruth R."/>
            <person name="San Lucas F."/>
            <person name="Warren J."/>
            <person name="Zhang J."/>
            <person name="Zhao Z."/>
            <person name="Zhou C."/>
            <person name="Zhu D."/>
            <person name="Lee S."/>
            <person name="Bess C."/>
            <person name="Blankenburg K."/>
            <person name="Forbes L."/>
            <person name="Fu Q."/>
            <person name="Gubbala S."/>
            <person name="Hirani K."/>
            <person name="Jayaseelan J.C."/>
            <person name="Lara F."/>
            <person name="Munidasa M."/>
            <person name="Palculict T."/>
            <person name="Patil S."/>
            <person name="Pu L.-L."/>
            <person name="Saada N."/>
            <person name="Tang L."/>
            <person name="Weissenberger G."/>
            <person name="Zhu Y."/>
            <person name="Hemphill L."/>
            <person name="Shang Y."/>
            <person name="Youmans B."/>
            <person name="Ayvaz T."/>
            <person name="Ross M."/>
            <person name="Santibanez J."/>
            <person name="Aqrawi P."/>
            <person name="Gross S."/>
            <person name="Joshi V."/>
            <person name="Fowler G."/>
            <person name="Nazareth L."/>
            <person name="Reid J."/>
            <person name="Worley K."/>
            <person name="Petrosino J."/>
            <person name="Highlander S."/>
            <person name="Gibbs R."/>
        </authorList>
    </citation>
    <scope>NUCLEOTIDE SEQUENCE [LARGE SCALE GENOMIC DNA]</scope>
    <source>
        <strain evidence="2 3">ATCC 12755</strain>
    </source>
</reference>
<dbReference type="Proteomes" id="UP000004835">
    <property type="component" value="Unassembled WGS sequence"/>
</dbReference>
<evidence type="ECO:0000313" key="3">
    <source>
        <dbReference type="Proteomes" id="UP000004835"/>
    </source>
</evidence>
<evidence type="ECO:0000259" key="1">
    <source>
        <dbReference type="Pfam" id="PF06114"/>
    </source>
</evidence>
<accession>F0EHI3</accession>
<dbReference type="EMBL" id="AEWT01000007">
    <property type="protein sequence ID" value="EGC70497.1"/>
    <property type="molecule type" value="Genomic_DNA"/>
</dbReference>